<evidence type="ECO:0000256" key="4">
    <source>
        <dbReference type="ARBA" id="ARBA00022801"/>
    </source>
</evidence>
<keyword evidence="4 6" id="KW-0378">Hydrolase</keyword>
<evidence type="ECO:0000256" key="6">
    <source>
        <dbReference type="RuleBase" id="RU361140"/>
    </source>
</evidence>
<evidence type="ECO:0000313" key="10">
    <source>
        <dbReference type="Proteomes" id="UP000778970"/>
    </source>
</evidence>
<dbReference type="GO" id="GO:0008800">
    <property type="term" value="F:beta-lactamase activity"/>
    <property type="evidence" value="ECO:0007669"/>
    <property type="project" value="UniProtKB-UniRule"/>
</dbReference>
<comment type="similarity">
    <text evidence="2 6">Belongs to the class-A beta-lactamase family.</text>
</comment>
<sequence>MRFTASILLRVAAGVTLGLSMNMIASAATPRAKLADTVAQIEQSLDARVGVAVVDTGSGEAWTHRPDERFLMNSTAKVPICGAILAQADDGELALSETLPVHESDLLSYAPVTSEHVGDRMSLTQLCLAALDMSDNTASNLLLDRLGGPEVVTELFRNADDPVSRLDRREPEMNSFAKGDPRDTTTPIAMAETMRALLLGDVLTPASREQLAEWMSHGAVTQELLRSHAPDGWVIADKSGSGSQTRNIIALISPPNAAPWIVTIFISDAKADFATRNAALKEVSAAVMAMIRS</sequence>
<comment type="catalytic activity">
    <reaction evidence="1 6">
        <text>a beta-lactam + H2O = a substituted beta-amino acid</text>
        <dbReference type="Rhea" id="RHEA:20401"/>
        <dbReference type="ChEBI" id="CHEBI:15377"/>
        <dbReference type="ChEBI" id="CHEBI:35627"/>
        <dbReference type="ChEBI" id="CHEBI:140347"/>
        <dbReference type="EC" id="3.5.2.6"/>
    </reaction>
</comment>
<dbReference type="RefSeq" id="WP_037255425.1">
    <property type="nucleotide sequence ID" value="NZ_NRRE01000002.1"/>
</dbReference>
<keyword evidence="5 6" id="KW-0046">Antibiotic resistance</keyword>
<dbReference type="GO" id="GO:0030655">
    <property type="term" value="P:beta-lactam antibiotic catabolic process"/>
    <property type="evidence" value="ECO:0007669"/>
    <property type="project" value="InterPro"/>
</dbReference>
<dbReference type="Proteomes" id="UP000778970">
    <property type="component" value="Unassembled WGS sequence"/>
</dbReference>
<dbReference type="PRINTS" id="PR00118">
    <property type="entry name" value="BLACTAMASEA"/>
</dbReference>
<dbReference type="PROSITE" id="PS00146">
    <property type="entry name" value="BETA_LACTAMASE_A"/>
    <property type="match status" value="1"/>
</dbReference>
<feature type="signal peptide" evidence="7">
    <location>
        <begin position="1"/>
        <end position="27"/>
    </location>
</feature>
<evidence type="ECO:0000256" key="7">
    <source>
        <dbReference type="SAM" id="SignalP"/>
    </source>
</evidence>
<dbReference type="InterPro" id="IPR045155">
    <property type="entry name" value="Beta-lactam_cat"/>
</dbReference>
<evidence type="ECO:0000259" key="8">
    <source>
        <dbReference type="Pfam" id="PF13354"/>
    </source>
</evidence>
<evidence type="ECO:0000256" key="3">
    <source>
        <dbReference type="ARBA" id="ARBA00012865"/>
    </source>
</evidence>
<evidence type="ECO:0000313" key="9">
    <source>
        <dbReference type="EMBL" id="MBK1695635.1"/>
    </source>
</evidence>
<protein>
    <recommendedName>
        <fullName evidence="3 6">Beta-lactamase</fullName>
        <ecNumber evidence="3 6">3.5.2.6</ecNumber>
    </recommendedName>
</protein>
<dbReference type="GO" id="GO:0046677">
    <property type="term" value="P:response to antibiotic"/>
    <property type="evidence" value="ECO:0007669"/>
    <property type="project" value="UniProtKB-UniRule"/>
</dbReference>
<dbReference type="Pfam" id="PF13354">
    <property type="entry name" value="Beta-lactamase2"/>
    <property type="match status" value="1"/>
</dbReference>
<reference evidence="9" key="2">
    <citation type="journal article" date="2020" name="Microorganisms">
        <title>Osmotic Adaptation and Compatible Solute Biosynthesis of Phototrophic Bacteria as Revealed from Genome Analyses.</title>
        <authorList>
            <person name="Imhoff J.F."/>
            <person name="Rahn T."/>
            <person name="Kunzel S."/>
            <person name="Keller A."/>
            <person name="Neulinger S.C."/>
        </authorList>
    </citation>
    <scope>NUCLEOTIDE SEQUENCE</scope>
    <source>
        <strain evidence="9">DSM 9154</strain>
    </source>
</reference>
<dbReference type="InterPro" id="IPR000871">
    <property type="entry name" value="Beta-lactam_class-A"/>
</dbReference>
<keyword evidence="7" id="KW-0732">Signal</keyword>
<dbReference type="EMBL" id="NRRE01000002">
    <property type="protein sequence ID" value="MBK1695635.1"/>
    <property type="molecule type" value="Genomic_DNA"/>
</dbReference>
<dbReference type="EC" id="3.5.2.6" evidence="3 6"/>
<evidence type="ECO:0000256" key="2">
    <source>
        <dbReference type="ARBA" id="ARBA00009009"/>
    </source>
</evidence>
<accession>A0A934UYS9</accession>
<gene>
    <name evidence="9" type="ORF">CKO21_00025</name>
</gene>
<feature type="domain" description="Beta-lactamase class A catalytic" evidence="8">
    <location>
        <begin position="50"/>
        <end position="265"/>
    </location>
</feature>
<dbReference type="InterPro" id="IPR012338">
    <property type="entry name" value="Beta-lactam/transpept-like"/>
</dbReference>
<dbReference type="SUPFAM" id="SSF56601">
    <property type="entry name" value="beta-lactamase/transpeptidase-like"/>
    <property type="match status" value="1"/>
</dbReference>
<proteinExistence type="inferred from homology"/>
<dbReference type="NCBIfam" id="NF033103">
    <property type="entry name" value="bla_class_A"/>
    <property type="match status" value="1"/>
</dbReference>
<reference evidence="9" key="1">
    <citation type="submission" date="2017-08" db="EMBL/GenBank/DDBJ databases">
        <authorList>
            <person name="Imhoff J.F."/>
            <person name="Rahn T."/>
            <person name="Kuenzel S."/>
            <person name="Neulinger S.C."/>
        </authorList>
    </citation>
    <scope>NUCLEOTIDE SEQUENCE</scope>
    <source>
        <strain evidence="9">DSM 9154</strain>
    </source>
</reference>
<dbReference type="Gene3D" id="3.40.710.10">
    <property type="entry name" value="DD-peptidase/beta-lactamase superfamily"/>
    <property type="match status" value="1"/>
</dbReference>
<keyword evidence="10" id="KW-1185">Reference proteome</keyword>
<dbReference type="AlphaFoldDB" id="A0A934UYS9"/>
<name>A0A934UYS9_9PROT</name>
<dbReference type="PANTHER" id="PTHR35333">
    <property type="entry name" value="BETA-LACTAMASE"/>
    <property type="match status" value="1"/>
</dbReference>
<dbReference type="InterPro" id="IPR023650">
    <property type="entry name" value="Beta-lactam_class-A_AS"/>
</dbReference>
<dbReference type="PANTHER" id="PTHR35333:SF3">
    <property type="entry name" value="BETA-LACTAMASE-TYPE TRANSPEPTIDASE FOLD CONTAINING PROTEIN"/>
    <property type="match status" value="1"/>
</dbReference>
<organism evidence="9 10">
    <name type="scientific">Rhodovibrio salinarum</name>
    <dbReference type="NCBI Taxonomy" id="1087"/>
    <lineage>
        <taxon>Bacteria</taxon>
        <taxon>Pseudomonadati</taxon>
        <taxon>Pseudomonadota</taxon>
        <taxon>Alphaproteobacteria</taxon>
        <taxon>Rhodospirillales</taxon>
        <taxon>Rhodovibrionaceae</taxon>
        <taxon>Rhodovibrio</taxon>
    </lineage>
</organism>
<feature type="chain" id="PRO_5037969805" description="Beta-lactamase" evidence="7">
    <location>
        <begin position="28"/>
        <end position="293"/>
    </location>
</feature>
<comment type="caution">
    <text evidence="9">The sequence shown here is derived from an EMBL/GenBank/DDBJ whole genome shotgun (WGS) entry which is preliminary data.</text>
</comment>
<evidence type="ECO:0000256" key="1">
    <source>
        <dbReference type="ARBA" id="ARBA00001526"/>
    </source>
</evidence>
<evidence type="ECO:0000256" key="5">
    <source>
        <dbReference type="ARBA" id="ARBA00023251"/>
    </source>
</evidence>